<feature type="binding site" evidence="10">
    <location>
        <position position="73"/>
    </location>
    <ligand>
        <name>Na(+)</name>
        <dbReference type="ChEBI" id="CHEBI:29101"/>
        <note>structural</note>
    </ligand>
</feature>
<dbReference type="RefSeq" id="WP_091566822.1">
    <property type="nucleotide sequence ID" value="NZ_FMZA01000004.1"/>
</dbReference>
<organism evidence="11 12">
    <name type="scientific">Melghirimyces thermohalophilus</name>
    <dbReference type="NCBI Taxonomy" id="1236220"/>
    <lineage>
        <taxon>Bacteria</taxon>
        <taxon>Bacillati</taxon>
        <taxon>Bacillota</taxon>
        <taxon>Bacilli</taxon>
        <taxon>Bacillales</taxon>
        <taxon>Thermoactinomycetaceae</taxon>
        <taxon>Melghirimyces</taxon>
    </lineage>
</organism>
<comment type="subcellular location">
    <subcellularLocation>
        <location evidence="1 10">Cell membrane</location>
        <topology evidence="1 10">Multi-pass membrane protein</topology>
    </subcellularLocation>
</comment>
<dbReference type="OrthoDB" id="9799631at2"/>
<accession>A0A1G6JHC7</accession>
<evidence type="ECO:0000256" key="7">
    <source>
        <dbReference type="ARBA" id="ARBA00035120"/>
    </source>
</evidence>
<dbReference type="PANTHER" id="PTHR28259:SF1">
    <property type="entry name" value="FLUORIDE EXPORT PROTEIN 1-RELATED"/>
    <property type="match status" value="1"/>
</dbReference>
<feature type="binding site" evidence="10">
    <location>
        <position position="70"/>
    </location>
    <ligand>
        <name>Na(+)</name>
        <dbReference type="ChEBI" id="CHEBI:29101"/>
        <note>structural</note>
    </ligand>
</feature>
<protein>
    <recommendedName>
        <fullName evidence="10">Fluoride-specific ion channel FluC</fullName>
    </recommendedName>
</protein>
<keyword evidence="6 10" id="KW-0407">Ion channel</keyword>
<keyword evidence="12" id="KW-1185">Reference proteome</keyword>
<keyword evidence="2 10" id="KW-1003">Cell membrane</keyword>
<dbReference type="Proteomes" id="UP000199387">
    <property type="component" value="Unassembled WGS sequence"/>
</dbReference>
<keyword evidence="10" id="KW-0479">Metal-binding</keyword>
<gene>
    <name evidence="10" type="primary">fluC</name>
    <name evidence="10" type="synonym">crcB</name>
    <name evidence="11" type="ORF">SAMN04488112_10444</name>
</gene>
<keyword evidence="10" id="KW-0406">Ion transport</keyword>
<feature type="transmembrane region" description="Helical" evidence="10">
    <location>
        <begin position="7"/>
        <end position="26"/>
    </location>
</feature>
<evidence type="ECO:0000256" key="6">
    <source>
        <dbReference type="ARBA" id="ARBA00023303"/>
    </source>
</evidence>
<feature type="transmembrane region" description="Helical" evidence="10">
    <location>
        <begin position="32"/>
        <end position="51"/>
    </location>
</feature>
<evidence type="ECO:0000256" key="3">
    <source>
        <dbReference type="ARBA" id="ARBA00022692"/>
    </source>
</evidence>
<keyword evidence="10" id="KW-0915">Sodium</keyword>
<keyword evidence="4 10" id="KW-1133">Transmembrane helix</keyword>
<feature type="transmembrane region" description="Helical" evidence="10">
    <location>
        <begin position="58"/>
        <end position="79"/>
    </location>
</feature>
<dbReference type="PANTHER" id="PTHR28259">
    <property type="entry name" value="FLUORIDE EXPORT PROTEIN 1-RELATED"/>
    <property type="match status" value="1"/>
</dbReference>
<sequence>MNHIVAVGIGGMIGALLRYGLGLILFHPGAGIPLDTLAANWTGCLLLGWLNAHLPASVLLRSGIGTGMIGSFTTFSTFSVETLTLTQKGDVVMAVIYLLLSFWGGILLVHTGSRLGTKRRNNRC</sequence>
<feature type="transmembrane region" description="Helical" evidence="10">
    <location>
        <begin position="91"/>
        <end position="110"/>
    </location>
</feature>
<name>A0A1G6JHC7_9BACL</name>
<evidence type="ECO:0000256" key="1">
    <source>
        <dbReference type="ARBA" id="ARBA00004651"/>
    </source>
</evidence>
<evidence type="ECO:0000256" key="2">
    <source>
        <dbReference type="ARBA" id="ARBA00022475"/>
    </source>
</evidence>
<evidence type="ECO:0000256" key="9">
    <source>
        <dbReference type="ARBA" id="ARBA00049940"/>
    </source>
</evidence>
<evidence type="ECO:0000256" key="4">
    <source>
        <dbReference type="ARBA" id="ARBA00022989"/>
    </source>
</evidence>
<proteinExistence type="inferred from homology"/>
<reference evidence="11 12" key="1">
    <citation type="submission" date="2016-10" db="EMBL/GenBank/DDBJ databases">
        <authorList>
            <person name="de Groot N.N."/>
        </authorList>
    </citation>
    <scope>NUCLEOTIDE SEQUENCE [LARGE SCALE GENOMIC DNA]</scope>
    <source>
        <strain evidence="11 12">DSM 45514</strain>
    </source>
</reference>
<keyword evidence="10" id="KW-0813">Transport</keyword>
<dbReference type="HAMAP" id="MF_00454">
    <property type="entry name" value="FluC"/>
    <property type="match status" value="1"/>
</dbReference>
<dbReference type="GO" id="GO:0046872">
    <property type="term" value="F:metal ion binding"/>
    <property type="evidence" value="ECO:0007669"/>
    <property type="project" value="UniProtKB-KW"/>
</dbReference>
<comment type="similarity">
    <text evidence="7 10">Belongs to the fluoride channel Fluc/FEX (TC 1.A.43) family.</text>
</comment>
<dbReference type="EMBL" id="FMZA01000004">
    <property type="protein sequence ID" value="SDC18144.1"/>
    <property type="molecule type" value="Genomic_DNA"/>
</dbReference>
<evidence type="ECO:0000256" key="10">
    <source>
        <dbReference type="HAMAP-Rule" id="MF_00454"/>
    </source>
</evidence>
<keyword evidence="5 10" id="KW-0472">Membrane</keyword>
<dbReference type="Pfam" id="PF02537">
    <property type="entry name" value="CRCB"/>
    <property type="match status" value="1"/>
</dbReference>
<comment type="activity regulation">
    <text evidence="10">Na(+) is not transported, but it plays an essential structural role and its presence is essential for fluoride channel function.</text>
</comment>
<comment type="function">
    <text evidence="9 10">Fluoride-specific ion channel. Important for reducing fluoride concentration in the cell, thus reducing its toxicity.</text>
</comment>
<comment type="catalytic activity">
    <reaction evidence="8">
        <text>fluoride(in) = fluoride(out)</text>
        <dbReference type="Rhea" id="RHEA:76159"/>
        <dbReference type="ChEBI" id="CHEBI:17051"/>
    </reaction>
    <physiologicalReaction direction="left-to-right" evidence="8">
        <dbReference type="Rhea" id="RHEA:76160"/>
    </physiologicalReaction>
</comment>
<dbReference type="InterPro" id="IPR003691">
    <property type="entry name" value="FluC"/>
</dbReference>
<evidence type="ECO:0000313" key="12">
    <source>
        <dbReference type="Proteomes" id="UP000199387"/>
    </source>
</evidence>
<dbReference type="STRING" id="1236220.SAMN04488112_10444"/>
<dbReference type="GO" id="GO:0062054">
    <property type="term" value="F:fluoride channel activity"/>
    <property type="evidence" value="ECO:0007669"/>
    <property type="project" value="UniProtKB-UniRule"/>
</dbReference>
<evidence type="ECO:0000256" key="8">
    <source>
        <dbReference type="ARBA" id="ARBA00035585"/>
    </source>
</evidence>
<dbReference type="GO" id="GO:0140114">
    <property type="term" value="P:cellular detoxification of fluoride"/>
    <property type="evidence" value="ECO:0007669"/>
    <property type="project" value="UniProtKB-UniRule"/>
</dbReference>
<evidence type="ECO:0000256" key="5">
    <source>
        <dbReference type="ARBA" id="ARBA00023136"/>
    </source>
</evidence>
<dbReference type="GO" id="GO:0005886">
    <property type="term" value="C:plasma membrane"/>
    <property type="evidence" value="ECO:0007669"/>
    <property type="project" value="UniProtKB-SubCell"/>
</dbReference>
<keyword evidence="3 10" id="KW-0812">Transmembrane</keyword>
<dbReference type="AlphaFoldDB" id="A0A1G6JHC7"/>
<evidence type="ECO:0000313" key="11">
    <source>
        <dbReference type="EMBL" id="SDC18144.1"/>
    </source>
</evidence>